<dbReference type="NCBIfam" id="TIGR00281">
    <property type="entry name" value="SMC-Scp complex subunit ScpB"/>
    <property type="match status" value="1"/>
</dbReference>
<keyword evidence="8" id="KW-1185">Reference proteome</keyword>
<dbReference type="AlphaFoldDB" id="A0A0R1JPM7"/>
<dbReference type="EMBL" id="AZDJ01000013">
    <property type="protein sequence ID" value="KRK73392.1"/>
    <property type="molecule type" value="Genomic_DNA"/>
</dbReference>
<evidence type="ECO:0000256" key="4">
    <source>
        <dbReference type="ARBA" id="ARBA00023306"/>
    </source>
</evidence>
<dbReference type="PATRIC" id="fig|1291734.4.peg.1281"/>
<dbReference type="Pfam" id="PF04079">
    <property type="entry name" value="SMC_ScpB"/>
    <property type="match status" value="1"/>
</dbReference>
<comment type="subunit">
    <text evidence="5">Homodimer. Homodimerization may be required to stabilize the binding of ScpA to the Smc head domains. Component of a cohesin-like complex composed of ScpA, ScpB and the Smc homodimer, in which ScpA and ScpB bind to the head domain of Smc. The presence of the three proteins is required for the association of the complex with DNA.</text>
</comment>
<keyword evidence="4 5" id="KW-0131">Cell cycle</keyword>
<organism evidence="7 8">
    <name type="scientific">Lacticaseibacillus nasuensis JCM 17158</name>
    <dbReference type="NCBI Taxonomy" id="1291734"/>
    <lineage>
        <taxon>Bacteria</taxon>
        <taxon>Bacillati</taxon>
        <taxon>Bacillota</taxon>
        <taxon>Bacilli</taxon>
        <taxon>Lactobacillales</taxon>
        <taxon>Lactobacillaceae</taxon>
        <taxon>Lacticaseibacillus</taxon>
    </lineage>
</organism>
<dbReference type="OrthoDB" id="9806226at2"/>
<evidence type="ECO:0000313" key="7">
    <source>
        <dbReference type="EMBL" id="KRK73392.1"/>
    </source>
</evidence>
<dbReference type="Proteomes" id="UP000051804">
    <property type="component" value="Unassembled WGS sequence"/>
</dbReference>
<evidence type="ECO:0000313" key="8">
    <source>
        <dbReference type="Proteomes" id="UP000051804"/>
    </source>
</evidence>
<accession>A0A0R1JPM7</accession>
<dbReference type="PANTHER" id="PTHR34298:SF2">
    <property type="entry name" value="SEGREGATION AND CONDENSATION PROTEIN B"/>
    <property type="match status" value="1"/>
</dbReference>
<dbReference type="GO" id="GO:0051304">
    <property type="term" value="P:chromosome separation"/>
    <property type="evidence" value="ECO:0007669"/>
    <property type="project" value="InterPro"/>
</dbReference>
<name>A0A0R1JPM7_9LACO</name>
<dbReference type="HAMAP" id="MF_01804">
    <property type="entry name" value="ScpB"/>
    <property type="match status" value="1"/>
</dbReference>
<dbReference type="Gene3D" id="1.10.10.10">
    <property type="entry name" value="Winged helix-like DNA-binding domain superfamily/Winged helix DNA-binding domain"/>
    <property type="match status" value="2"/>
</dbReference>
<evidence type="ECO:0000256" key="2">
    <source>
        <dbReference type="ARBA" id="ARBA00022618"/>
    </source>
</evidence>
<reference evidence="7 8" key="1">
    <citation type="journal article" date="2015" name="Genome Announc.">
        <title>Expanding the biotechnology potential of lactobacilli through comparative genomics of 213 strains and associated genera.</title>
        <authorList>
            <person name="Sun Z."/>
            <person name="Harris H.M."/>
            <person name="McCann A."/>
            <person name="Guo C."/>
            <person name="Argimon S."/>
            <person name="Zhang W."/>
            <person name="Yang X."/>
            <person name="Jeffery I.B."/>
            <person name="Cooney J.C."/>
            <person name="Kagawa T.F."/>
            <person name="Liu W."/>
            <person name="Song Y."/>
            <person name="Salvetti E."/>
            <person name="Wrobel A."/>
            <person name="Rasinkangas P."/>
            <person name="Parkhill J."/>
            <person name="Rea M.C."/>
            <person name="O'Sullivan O."/>
            <person name="Ritari J."/>
            <person name="Douillard F.P."/>
            <person name="Paul Ross R."/>
            <person name="Yang R."/>
            <person name="Briner A.E."/>
            <person name="Felis G.E."/>
            <person name="de Vos W.M."/>
            <person name="Barrangou R."/>
            <person name="Klaenhammer T.R."/>
            <person name="Caufield P.W."/>
            <person name="Cui Y."/>
            <person name="Zhang H."/>
            <person name="O'Toole P.W."/>
        </authorList>
    </citation>
    <scope>NUCLEOTIDE SEQUENCE [LARGE SCALE GENOMIC DNA]</scope>
    <source>
        <strain evidence="7 8">JCM 17158</strain>
    </source>
</reference>
<comment type="caution">
    <text evidence="7">The sequence shown here is derived from an EMBL/GenBank/DDBJ whole genome shotgun (WGS) entry which is preliminary data.</text>
</comment>
<proteinExistence type="inferred from homology"/>
<dbReference type="STRING" id="1291734.FD02_GL001250"/>
<comment type="function">
    <text evidence="5">Participates in chromosomal partition during cell division. May act via the formation of a condensin-like complex containing Smc and ScpA that pull DNA away from mid-cell into both cell halves.</text>
</comment>
<keyword evidence="3 5" id="KW-0159">Chromosome partition</keyword>
<comment type="subcellular location">
    <subcellularLocation>
        <location evidence="5">Cytoplasm</location>
    </subcellularLocation>
    <text evidence="5">Associated with two foci at the outer edges of the nucleoid region in young cells, and at four foci within both cell halves in older cells.</text>
</comment>
<dbReference type="SUPFAM" id="SSF46785">
    <property type="entry name" value="Winged helix' DNA-binding domain"/>
    <property type="match status" value="2"/>
</dbReference>
<sequence length="194" mass="20539">MLSAIEAVLYTAGEAGIALGDLATTLGISSAAARQQLDVYAAALAGGDRGLTLRWSDDRVYLVTKPALADTVRRYFAGPPTQGLSQAALEVLAIIAYQQPITRVEIDDVRGVQSAGALTTLASRQLVKEAGRKDAPGRPILYATTPFFLDYFGLTSLSALPPIDSVSAPSDIDLFDQTTEPDWAQGENHDATTN</sequence>
<evidence type="ECO:0000256" key="3">
    <source>
        <dbReference type="ARBA" id="ARBA00022829"/>
    </source>
</evidence>
<dbReference type="GO" id="GO:0005737">
    <property type="term" value="C:cytoplasm"/>
    <property type="evidence" value="ECO:0007669"/>
    <property type="project" value="UniProtKB-SubCell"/>
</dbReference>
<keyword evidence="2 5" id="KW-0132">Cell division</keyword>
<evidence type="ECO:0000256" key="6">
    <source>
        <dbReference type="SAM" id="MobiDB-lite"/>
    </source>
</evidence>
<dbReference type="GO" id="GO:0051301">
    <property type="term" value="P:cell division"/>
    <property type="evidence" value="ECO:0007669"/>
    <property type="project" value="UniProtKB-KW"/>
</dbReference>
<dbReference type="InterPro" id="IPR036390">
    <property type="entry name" value="WH_DNA-bd_sf"/>
</dbReference>
<protein>
    <recommendedName>
        <fullName evidence="5">Segregation and condensation protein B</fullName>
    </recommendedName>
</protein>
<dbReference type="PANTHER" id="PTHR34298">
    <property type="entry name" value="SEGREGATION AND CONDENSATION PROTEIN B"/>
    <property type="match status" value="1"/>
</dbReference>
<feature type="region of interest" description="Disordered" evidence="6">
    <location>
        <begin position="174"/>
        <end position="194"/>
    </location>
</feature>
<keyword evidence="1 5" id="KW-0963">Cytoplasm</keyword>
<dbReference type="RefSeq" id="WP_082603295.1">
    <property type="nucleotide sequence ID" value="NZ_AZDJ01000013.1"/>
</dbReference>
<comment type="similarity">
    <text evidence="5">Belongs to the ScpB family.</text>
</comment>
<gene>
    <name evidence="5" type="primary">scpB</name>
    <name evidence="7" type="ORF">FD02_GL001250</name>
</gene>
<evidence type="ECO:0000256" key="5">
    <source>
        <dbReference type="HAMAP-Rule" id="MF_01804"/>
    </source>
</evidence>
<dbReference type="InterPro" id="IPR036388">
    <property type="entry name" value="WH-like_DNA-bd_sf"/>
</dbReference>
<dbReference type="GO" id="GO:0006260">
    <property type="term" value="P:DNA replication"/>
    <property type="evidence" value="ECO:0007669"/>
    <property type="project" value="UniProtKB-UniRule"/>
</dbReference>
<evidence type="ECO:0000256" key="1">
    <source>
        <dbReference type="ARBA" id="ARBA00022490"/>
    </source>
</evidence>
<dbReference type="InterPro" id="IPR005234">
    <property type="entry name" value="ScpB_csome_segregation"/>
</dbReference>
<dbReference type="PIRSF" id="PIRSF019345">
    <property type="entry name" value="ScpB"/>
    <property type="match status" value="1"/>
</dbReference>